<evidence type="ECO:0000313" key="1">
    <source>
        <dbReference type="Proteomes" id="UP000035681"/>
    </source>
</evidence>
<dbReference type="GO" id="GO:0032006">
    <property type="term" value="P:regulation of TOR signaling"/>
    <property type="evidence" value="ECO:0007669"/>
    <property type="project" value="InterPro"/>
</dbReference>
<proteinExistence type="predicted"/>
<keyword evidence="1" id="KW-1185">Reference proteome</keyword>
<dbReference type="AlphaFoldDB" id="A0A0K0E3U3"/>
<organism evidence="2">
    <name type="scientific">Strongyloides stercoralis</name>
    <name type="common">Threadworm</name>
    <dbReference type="NCBI Taxonomy" id="6248"/>
    <lineage>
        <taxon>Eukaryota</taxon>
        <taxon>Metazoa</taxon>
        <taxon>Ecdysozoa</taxon>
        <taxon>Nematoda</taxon>
        <taxon>Chromadorea</taxon>
        <taxon>Rhabditida</taxon>
        <taxon>Tylenchina</taxon>
        <taxon>Panagrolaimomorpha</taxon>
        <taxon>Strongyloidoidea</taxon>
        <taxon>Strongyloididae</taxon>
        <taxon>Strongyloides</taxon>
    </lineage>
</organism>
<sequence length="121" mass="13540">MRIQESLQTILNSVDGLESITIIDPYCSIVTTIGNSTKAQLGAIQGYKSICDQVKKFQIGQLKSLSLIYDNKTVVFLKIDILSFILIADNKVSGQYLVQLRDKLIPIMEECLKASNMLRDL</sequence>
<reference evidence="2" key="1">
    <citation type="submission" date="2015-08" db="UniProtKB">
        <authorList>
            <consortium name="WormBaseParasite"/>
        </authorList>
    </citation>
    <scope>IDENTIFICATION</scope>
</reference>
<evidence type="ECO:0000313" key="2">
    <source>
        <dbReference type="WBParaSite" id="SSTP_0000416300.1"/>
    </source>
</evidence>
<dbReference type="WBParaSite" id="SSTP_0000416300.1">
    <property type="protein sequence ID" value="SSTP_0000416300.1"/>
    <property type="gene ID" value="SSTP_0000416300"/>
</dbReference>
<dbReference type="WBParaSite" id="TCONS_00008370.p1">
    <property type="protein sequence ID" value="TCONS_00008370.p1"/>
    <property type="gene ID" value="XLOC_006320"/>
</dbReference>
<protein>
    <submittedName>
        <fullName evidence="3">Roadblock/LAMTOR2 domain-containing protein</fullName>
    </submittedName>
    <submittedName>
        <fullName evidence="2">Robl_LC7 domain-containing protein</fullName>
    </submittedName>
</protein>
<evidence type="ECO:0000313" key="3">
    <source>
        <dbReference type="WBParaSite" id="TCONS_00008370.p1"/>
    </source>
</evidence>
<dbReference type="SUPFAM" id="SSF103196">
    <property type="entry name" value="Roadblock/LC7 domain"/>
    <property type="match status" value="1"/>
</dbReference>
<dbReference type="Gene3D" id="3.30.450.30">
    <property type="entry name" value="Dynein light chain 2a, cytoplasmic"/>
    <property type="match status" value="1"/>
</dbReference>
<dbReference type="Proteomes" id="UP000035681">
    <property type="component" value="Unplaced"/>
</dbReference>
<accession>A0A0K0E3U3</accession>
<name>A0A0K0E3U3_STRER</name>
<dbReference type="Pfam" id="PF08923">
    <property type="entry name" value="MAPKK1_Int"/>
    <property type="match status" value="1"/>
</dbReference>
<dbReference type="InterPro" id="IPR015019">
    <property type="entry name" value="LAMTOR3"/>
</dbReference>